<dbReference type="InterPro" id="IPR058240">
    <property type="entry name" value="rSAM_sf"/>
</dbReference>
<evidence type="ECO:0000256" key="2">
    <source>
        <dbReference type="ARBA" id="ARBA00006100"/>
    </source>
</evidence>
<comment type="function">
    <text evidence="10">Probably acts as a heme chaperone, transferring heme to an unknown acceptor. Binds one molecule of heme per monomer, possibly covalently. Binds 1 [4Fe-4S] cluster. The cluster is coordinated with 3 cysteines and an exchangeable S-adenosyl-L-methionine.</text>
</comment>
<evidence type="ECO:0000256" key="8">
    <source>
        <dbReference type="ARBA" id="ARBA00023014"/>
    </source>
</evidence>
<dbReference type="InterPro" id="IPR013785">
    <property type="entry name" value="Aldolase_TIM"/>
</dbReference>
<evidence type="ECO:0000313" key="13">
    <source>
        <dbReference type="Proteomes" id="UP001063782"/>
    </source>
</evidence>
<evidence type="ECO:0000256" key="3">
    <source>
        <dbReference type="ARBA" id="ARBA00017228"/>
    </source>
</evidence>
<dbReference type="SUPFAM" id="SSF102114">
    <property type="entry name" value="Radical SAM enzymes"/>
    <property type="match status" value="1"/>
</dbReference>
<dbReference type="Gene3D" id="3.20.20.70">
    <property type="entry name" value="Aldolase class I"/>
    <property type="match status" value="1"/>
</dbReference>
<dbReference type="SFLD" id="SFLDF00288">
    <property type="entry name" value="HemN-like__clustered_with_nucl"/>
    <property type="match status" value="1"/>
</dbReference>
<evidence type="ECO:0000256" key="4">
    <source>
        <dbReference type="ARBA" id="ARBA00022617"/>
    </source>
</evidence>
<dbReference type="EMBL" id="CP089977">
    <property type="protein sequence ID" value="UXZ04895.1"/>
    <property type="molecule type" value="Genomic_DNA"/>
</dbReference>
<keyword evidence="7 10" id="KW-0408">Iron</keyword>
<organism evidence="12 13">
    <name type="scientific">Moraxella nasicaprae</name>
    <dbReference type="NCBI Taxonomy" id="2904122"/>
    <lineage>
        <taxon>Bacteria</taxon>
        <taxon>Pseudomonadati</taxon>
        <taxon>Pseudomonadota</taxon>
        <taxon>Gammaproteobacteria</taxon>
        <taxon>Moraxellales</taxon>
        <taxon>Moraxellaceae</taxon>
        <taxon>Moraxella</taxon>
    </lineage>
</organism>
<dbReference type="SFLD" id="SFLDF00562">
    <property type="entry name" value="HemN-like__clustered_with_heat"/>
    <property type="match status" value="1"/>
</dbReference>
<keyword evidence="6 10" id="KW-0479">Metal-binding</keyword>
<keyword evidence="10" id="KW-0963">Cytoplasm</keyword>
<dbReference type="InterPro" id="IPR006638">
    <property type="entry name" value="Elp3/MiaA/NifB-like_rSAM"/>
</dbReference>
<dbReference type="InterPro" id="IPR004559">
    <property type="entry name" value="HemW-like"/>
</dbReference>
<keyword evidence="9 10" id="KW-0143">Chaperone</keyword>
<name>A0ABY6F4S4_9GAMM</name>
<comment type="similarity">
    <text evidence="2">Belongs to the anaerobic coproporphyrinogen-III oxidase family. HemW subfamily.</text>
</comment>
<dbReference type="InterPro" id="IPR034505">
    <property type="entry name" value="Coproporphyrinogen-III_oxidase"/>
</dbReference>
<evidence type="ECO:0000256" key="9">
    <source>
        <dbReference type="ARBA" id="ARBA00023186"/>
    </source>
</evidence>
<dbReference type="PROSITE" id="PS51918">
    <property type="entry name" value="RADICAL_SAM"/>
    <property type="match status" value="1"/>
</dbReference>
<dbReference type="SMART" id="SM00729">
    <property type="entry name" value="Elp3"/>
    <property type="match status" value="1"/>
</dbReference>
<evidence type="ECO:0000313" key="12">
    <source>
        <dbReference type="EMBL" id="UXZ04895.1"/>
    </source>
</evidence>
<reference evidence="12" key="1">
    <citation type="submission" date="2021-12" db="EMBL/GenBank/DDBJ databases">
        <title>taxonomy of Moraxella sp. ZY201224.</title>
        <authorList>
            <person name="Li F."/>
        </authorList>
    </citation>
    <scope>NUCLEOTIDE SEQUENCE</scope>
    <source>
        <strain evidence="12">ZY201224</strain>
    </source>
</reference>
<proteinExistence type="inferred from homology"/>
<comment type="cofactor">
    <cofactor evidence="1">
        <name>[4Fe-4S] cluster</name>
        <dbReference type="ChEBI" id="CHEBI:49883"/>
    </cofactor>
</comment>
<keyword evidence="4 10" id="KW-0349">Heme</keyword>
<dbReference type="CDD" id="cd01335">
    <property type="entry name" value="Radical_SAM"/>
    <property type="match status" value="1"/>
</dbReference>
<dbReference type="NCBIfam" id="TIGR00539">
    <property type="entry name" value="hemN_rel"/>
    <property type="match status" value="1"/>
</dbReference>
<keyword evidence="13" id="KW-1185">Reference proteome</keyword>
<feature type="domain" description="Radical SAM core" evidence="11">
    <location>
        <begin position="10"/>
        <end position="246"/>
    </location>
</feature>
<evidence type="ECO:0000256" key="10">
    <source>
        <dbReference type="RuleBase" id="RU364116"/>
    </source>
</evidence>
<gene>
    <name evidence="12" type="primary">hemW</name>
    <name evidence="12" type="ORF">LU297_00090</name>
</gene>
<dbReference type="SFLD" id="SFLDG01082">
    <property type="entry name" value="B12-binding_domain_containing"/>
    <property type="match status" value="1"/>
</dbReference>
<accession>A0ABY6F4S4</accession>
<keyword evidence="8 10" id="KW-0411">Iron-sulfur</keyword>
<comment type="subcellular location">
    <subcellularLocation>
        <location evidence="10">Cytoplasm</location>
    </subcellularLocation>
</comment>
<evidence type="ECO:0000256" key="7">
    <source>
        <dbReference type="ARBA" id="ARBA00023004"/>
    </source>
</evidence>
<dbReference type="PANTHER" id="PTHR13932:SF5">
    <property type="entry name" value="RADICAL S-ADENOSYL METHIONINE DOMAIN-CONTAINING PROTEIN 1, MITOCHONDRIAL"/>
    <property type="match status" value="1"/>
</dbReference>
<dbReference type="InterPro" id="IPR007197">
    <property type="entry name" value="rSAM"/>
</dbReference>
<dbReference type="SFLD" id="SFLDS00029">
    <property type="entry name" value="Radical_SAM"/>
    <property type="match status" value="1"/>
</dbReference>
<dbReference type="RefSeq" id="WP_263076396.1">
    <property type="nucleotide sequence ID" value="NZ_CP089977.1"/>
</dbReference>
<keyword evidence="5 10" id="KW-0949">S-adenosyl-L-methionine</keyword>
<evidence type="ECO:0000259" key="11">
    <source>
        <dbReference type="PROSITE" id="PS51918"/>
    </source>
</evidence>
<evidence type="ECO:0000256" key="5">
    <source>
        <dbReference type="ARBA" id="ARBA00022691"/>
    </source>
</evidence>
<dbReference type="SFLD" id="SFLDG01065">
    <property type="entry name" value="anaerobic_coproporphyrinogen-I"/>
    <property type="match status" value="1"/>
</dbReference>
<dbReference type="InterPro" id="IPR010723">
    <property type="entry name" value="HemN_C"/>
</dbReference>
<protein>
    <recommendedName>
        <fullName evidence="3 10">Heme chaperone HemW</fullName>
    </recommendedName>
</protein>
<keyword evidence="10" id="KW-0004">4Fe-4S</keyword>
<dbReference type="Pfam" id="PF04055">
    <property type="entry name" value="Radical_SAM"/>
    <property type="match status" value="1"/>
</dbReference>
<dbReference type="Proteomes" id="UP001063782">
    <property type="component" value="Chromosome"/>
</dbReference>
<evidence type="ECO:0000256" key="6">
    <source>
        <dbReference type="ARBA" id="ARBA00022723"/>
    </source>
</evidence>
<dbReference type="Pfam" id="PF06969">
    <property type="entry name" value="HemN_C"/>
    <property type="match status" value="1"/>
</dbReference>
<dbReference type="PANTHER" id="PTHR13932">
    <property type="entry name" value="COPROPORPHYRINIGEN III OXIDASE"/>
    <property type="match status" value="1"/>
</dbReference>
<evidence type="ECO:0000256" key="1">
    <source>
        <dbReference type="ARBA" id="ARBA00001966"/>
    </source>
</evidence>
<sequence length="394" mass="44511">MLEKNFQLLQIEHIHLGLYIHIPWCVKKCPYCDFNSHALPEQAPFASYVDALLADAKSQADLTGGRQISTIFIGGGTPSLMPVAQFERLFTGLRQIFSIRADCEITLECNPGTLEHAPFEEYLNIGINRISIGVQSFGDRFLTDLGRIHEASQAIKAIWLAKQAGFTRINADLMYGLPNQTADDALSDLRTAIDAGATHISWYQLTIEPNTAFYRTPPTLPNEETMEAIEEQGRALLTSQGFTNYEVSAWVGATDTPCQHNLNYWTFGDYLAIGAGAHGKITLLDHHTHQDGIYRFQKSRLPKDYLNYTDVPKMVNFDKIDEQNLPFEFMMNALRLRDGVSTDDFERRTGLFVSTIDNEMIPLQHQGLMVFDPLRIAPTALGFRYVNHLVREFL</sequence>